<sequence length="79" mass="8982">MDCIKSDLENQNYPVFAVYRMHRRDGTEIGLVLAVLQNQTLPKISSNPLPKSRCIRGGQRLRRGRYRAISGRSTPIQAI</sequence>
<gene>
    <name evidence="1" type="ORF">EVAR_92619_1</name>
</gene>
<evidence type="ECO:0000313" key="1">
    <source>
        <dbReference type="EMBL" id="GBP06655.1"/>
    </source>
</evidence>
<proteinExistence type="predicted"/>
<accession>A0A4C1SXK3</accession>
<reference evidence="1 2" key="1">
    <citation type="journal article" date="2019" name="Commun. Biol.">
        <title>The bagworm genome reveals a unique fibroin gene that provides high tensile strength.</title>
        <authorList>
            <person name="Kono N."/>
            <person name="Nakamura H."/>
            <person name="Ohtoshi R."/>
            <person name="Tomita M."/>
            <person name="Numata K."/>
            <person name="Arakawa K."/>
        </authorList>
    </citation>
    <scope>NUCLEOTIDE SEQUENCE [LARGE SCALE GENOMIC DNA]</scope>
</reference>
<dbReference type="OrthoDB" id="7616876at2759"/>
<protein>
    <submittedName>
        <fullName evidence="1">Uncharacterized protein</fullName>
    </submittedName>
</protein>
<keyword evidence="2" id="KW-1185">Reference proteome</keyword>
<name>A0A4C1SXK3_EUMVA</name>
<evidence type="ECO:0000313" key="2">
    <source>
        <dbReference type="Proteomes" id="UP000299102"/>
    </source>
</evidence>
<dbReference type="AlphaFoldDB" id="A0A4C1SXK3"/>
<dbReference type="Proteomes" id="UP000299102">
    <property type="component" value="Unassembled WGS sequence"/>
</dbReference>
<organism evidence="1 2">
    <name type="scientific">Eumeta variegata</name>
    <name type="common">Bagworm moth</name>
    <name type="synonym">Eumeta japonica</name>
    <dbReference type="NCBI Taxonomy" id="151549"/>
    <lineage>
        <taxon>Eukaryota</taxon>
        <taxon>Metazoa</taxon>
        <taxon>Ecdysozoa</taxon>
        <taxon>Arthropoda</taxon>
        <taxon>Hexapoda</taxon>
        <taxon>Insecta</taxon>
        <taxon>Pterygota</taxon>
        <taxon>Neoptera</taxon>
        <taxon>Endopterygota</taxon>
        <taxon>Lepidoptera</taxon>
        <taxon>Glossata</taxon>
        <taxon>Ditrysia</taxon>
        <taxon>Tineoidea</taxon>
        <taxon>Psychidae</taxon>
        <taxon>Oiketicinae</taxon>
        <taxon>Eumeta</taxon>
    </lineage>
</organism>
<dbReference type="EMBL" id="BGZK01000023">
    <property type="protein sequence ID" value="GBP06655.1"/>
    <property type="molecule type" value="Genomic_DNA"/>
</dbReference>
<comment type="caution">
    <text evidence="1">The sequence shown here is derived from an EMBL/GenBank/DDBJ whole genome shotgun (WGS) entry which is preliminary data.</text>
</comment>